<evidence type="ECO:0000313" key="1">
    <source>
        <dbReference type="EMBL" id="KAB2111206.1"/>
    </source>
</evidence>
<evidence type="ECO:0000313" key="2">
    <source>
        <dbReference type="Proteomes" id="UP000293547"/>
    </source>
</evidence>
<gene>
    <name evidence="1" type="ORF">AG0111_0g1970</name>
</gene>
<dbReference type="EMBL" id="PDWZ02000001">
    <property type="protein sequence ID" value="KAB2111206.1"/>
    <property type="molecule type" value="Genomic_DNA"/>
</dbReference>
<proteinExistence type="predicted"/>
<keyword evidence="2" id="KW-1185">Reference proteome</keyword>
<sequence length="110" mass="12490">MTSNSQLNDPSVPDPGGVCFYLDLPREIRDMIHSYALTYEGGLICAPNELCLSTFKTRMPGPRDDFCWWKDPTLWVPKLEPVQLDERLPRQKIEGATTLGDPNPLRLVCQ</sequence>
<organism evidence="1 2">
    <name type="scientific">Alternaria gaisen</name>
    <dbReference type="NCBI Taxonomy" id="167740"/>
    <lineage>
        <taxon>Eukaryota</taxon>
        <taxon>Fungi</taxon>
        <taxon>Dikarya</taxon>
        <taxon>Ascomycota</taxon>
        <taxon>Pezizomycotina</taxon>
        <taxon>Dothideomycetes</taxon>
        <taxon>Pleosporomycetidae</taxon>
        <taxon>Pleosporales</taxon>
        <taxon>Pleosporineae</taxon>
        <taxon>Pleosporaceae</taxon>
        <taxon>Alternaria</taxon>
        <taxon>Alternaria sect. Alternaria</taxon>
    </lineage>
</organism>
<name>A0ACB6G3M5_9PLEO</name>
<reference evidence="1 2" key="1">
    <citation type="journal article" date="2019" name="bioRxiv">
        <title>Genomics, evolutionary history and diagnostics of the Alternaria alternata species group including apple and Asian pear pathotypes.</title>
        <authorList>
            <person name="Armitage A.D."/>
            <person name="Cockerton H.M."/>
            <person name="Sreenivasaprasad S."/>
            <person name="Woodhall J.W."/>
            <person name="Lane C.R."/>
            <person name="Harrison R.J."/>
            <person name="Clarkson J.P."/>
        </authorList>
    </citation>
    <scope>NUCLEOTIDE SEQUENCE [LARGE SCALE GENOMIC DNA]</scope>
    <source>
        <strain evidence="1 2">FERA 650</strain>
    </source>
</reference>
<protein>
    <submittedName>
        <fullName evidence="1">Uncharacterized protein</fullName>
    </submittedName>
</protein>
<dbReference type="Proteomes" id="UP000293547">
    <property type="component" value="Unassembled WGS sequence"/>
</dbReference>
<comment type="caution">
    <text evidence="1">The sequence shown here is derived from an EMBL/GenBank/DDBJ whole genome shotgun (WGS) entry which is preliminary data.</text>
</comment>
<accession>A0ACB6G3M5</accession>